<dbReference type="AlphaFoldDB" id="A0AAN6T5D6"/>
<evidence type="ECO:0000256" key="2">
    <source>
        <dbReference type="SAM" id="MobiDB-lite"/>
    </source>
</evidence>
<dbReference type="Gene3D" id="3.40.50.150">
    <property type="entry name" value="Vaccinia Virus protein VP39"/>
    <property type="match status" value="1"/>
</dbReference>
<gene>
    <name evidence="3" type="ORF">N658DRAFT_541773</name>
</gene>
<dbReference type="CDD" id="cd02440">
    <property type="entry name" value="AdoMet_MTases"/>
    <property type="match status" value="1"/>
</dbReference>
<organism evidence="3 4">
    <name type="scientific">Parathielavia hyrcaniae</name>
    <dbReference type="NCBI Taxonomy" id="113614"/>
    <lineage>
        <taxon>Eukaryota</taxon>
        <taxon>Fungi</taxon>
        <taxon>Dikarya</taxon>
        <taxon>Ascomycota</taxon>
        <taxon>Pezizomycotina</taxon>
        <taxon>Sordariomycetes</taxon>
        <taxon>Sordariomycetidae</taxon>
        <taxon>Sordariales</taxon>
        <taxon>Chaetomiaceae</taxon>
        <taxon>Parathielavia</taxon>
    </lineage>
</organism>
<dbReference type="Proteomes" id="UP001305647">
    <property type="component" value="Unassembled WGS sequence"/>
</dbReference>
<dbReference type="PANTHER" id="PTHR43591">
    <property type="entry name" value="METHYLTRANSFERASE"/>
    <property type="match status" value="1"/>
</dbReference>
<evidence type="ECO:0000313" key="3">
    <source>
        <dbReference type="EMBL" id="KAK4104637.1"/>
    </source>
</evidence>
<keyword evidence="3" id="KW-0808">Transferase</keyword>
<dbReference type="Pfam" id="PF13489">
    <property type="entry name" value="Methyltransf_23"/>
    <property type="match status" value="1"/>
</dbReference>
<dbReference type="GO" id="GO:0008168">
    <property type="term" value="F:methyltransferase activity"/>
    <property type="evidence" value="ECO:0007669"/>
    <property type="project" value="UniProtKB-KW"/>
</dbReference>
<evidence type="ECO:0000256" key="1">
    <source>
        <dbReference type="ARBA" id="ARBA00038158"/>
    </source>
</evidence>
<dbReference type="SUPFAM" id="SSF53335">
    <property type="entry name" value="S-adenosyl-L-methionine-dependent methyltransferases"/>
    <property type="match status" value="1"/>
</dbReference>
<protein>
    <submittedName>
        <fullName evidence="3">S-adenosyl-L-methionine-dependent methyltransferase</fullName>
    </submittedName>
</protein>
<sequence>MAEQHGQSPSRNFIEADERWDNNSNSDEGAEVASSGTSLTSITSSVLRGKVEDGRVYAVYGKEEYGMPMDDSELDRIDMCHAKYYALLNKRRFLAPIVESPQRILDLGCGTGIWSIDVADMYPSADVLGVDIAPTQSEWVPPNCRFELDDIEQDWAWKENSFDFIFARDLILAIRDWPKLIDQIYDHLKPGGWVEFQCVTGILGCDDGTLPAGSPMAQFSDALADSTQIFGTPIDDPTRWRAQLEARGFEDVTEVVYKMPCNPWPKDQRLKLIGAFEMENLLYGLSGMVTRLFSKALRWSPEEVEVFLVNVRREIKNRNVHSYWPFYVVYGRKPGKPSGEEAPPASEPRKESPLRHDV</sequence>
<dbReference type="EMBL" id="MU863626">
    <property type="protein sequence ID" value="KAK4104637.1"/>
    <property type="molecule type" value="Genomic_DNA"/>
</dbReference>
<dbReference type="InterPro" id="IPR029063">
    <property type="entry name" value="SAM-dependent_MTases_sf"/>
</dbReference>
<feature type="compositionally biased region" description="Polar residues" evidence="2">
    <location>
        <begin position="1"/>
        <end position="11"/>
    </location>
</feature>
<reference evidence="3" key="2">
    <citation type="submission" date="2023-05" db="EMBL/GenBank/DDBJ databases">
        <authorList>
            <consortium name="Lawrence Berkeley National Laboratory"/>
            <person name="Steindorff A."/>
            <person name="Hensen N."/>
            <person name="Bonometti L."/>
            <person name="Westerberg I."/>
            <person name="Brannstrom I.O."/>
            <person name="Guillou S."/>
            <person name="Cros-Aarteil S."/>
            <person name="Calhoun S."/>
            <person name="Haridas S."/>
            <person name="Kuo A."/>
            <person name="Mondo S."/>
            <person name="Pangilinan J."/>
            <person name="Riley R."/>
            <person name="Labutti K."/>
            <person name="Andreopoulos B."/>
            <person name="Lipzen A."/>
            <person name="Chen C."/>
            <person name="Yanf M."/>
            <person name="Daum C."/>
            <person name="Ng V."/>
            <person name="Clum A."/>
            <person name="Ohm R."/>
            <person name="Martin F."/>
            <person name="Silar P."/>
            <person name="Natvig D."/>
            <person name="Lalanne C."/>
            <person name="Gautier V."/>
            <person name="Ament-Velasquez S.L."/>
            <person name="Kruys A."/>
            <person name="Hutchinson M.I."/>
            <person name="Powell A.J."/>
            <person name="Barry K."/>
            <person name="Miller A.N."/>
            <person name="Grigoriev I.V."/>
            <person name="Debuchy R."/>
            <person name="Gladieux P."/>
            <person name="Thoren M.H."/>
            <person name="Johannesson H."/>
        </authorList>
    </citation>
    <scope>NUCLEOTIDE SEQUENCE</scope>
    <source>
        <strain evidence="3">CBS 757.83</strain>
    </source>
</reference>
<feature type="region of interest" description="Disordered" evidence="2">
    <location>
        <begin position="333"/>
        <end position="358"/>
    </location>
</feature>
<keyword evidence="3" id="KW-0489">Methyltransferase</keyword>
<dbReference type="GO" id="GO:0032259">
    <property type="term" value="P:methylation"/>
    <property type="evidence" value="ECO:0007669"/>
    <property type="project" value="UniProtKB-KW"/>
</dbReference>
<accession>A0AAN6T5D6</accession>
<feature type="region of interest" description="Disordered" evidence="2">
    <location>
        <begin position="1"/>
        <end position="36"/>
    </location>
</feature>
<feature type="compositionally biased region" description="Basic and acidic residues" evidence="2">
    <location>
        <begin position="347"/>
        <end position="358"/>
    </location>
</feature>
<reference evidence="3" key="1">
    <citation type="journal article" date="2023" name="Mol. Phylogenet. Evol.">
        <title>Genome-scale phylogeny and comparative genomics of the fungal order Sordariales.</title>
        <authorList>
            <person name="Hensen N."/>
            <person name="Bonometti L."/>
            <person name="Westerberg I."/>
            <person name="Brannstrom I.O."/>
            <person name="Guillou S."/>
            <person name="Cros-Aarteil S."/>
            <person name="Calhoun S."/>
            <person name="Haridas S."/>
            <person name="Kuo A."/>
            <person name="Mondo S."/>
            <person name="Pangilinan J."/>
            <person name="Riley R."/>
            <person name="LaButti K."/>
            <person name="Andreopoulos B."/>
            <person name="Lipzen A."/>
            <person name="Chen C."/>
            <person name="Yan M."/>
            <person name="Daum C."/>
            <person name="Ng V."/>
            <person name="Clum A."/>
            <person name="Steindorff A."/>
            <person name="Ohm R.A."/>
            <person name="Martin F."/>
            <person name="Silar P."/>
            <person name="Natvig D.O."/>
            <person name="Lalanne C."/>
            <person name="Gautier V."/>
            <person name="Ament-Velasquez S.L."/>
            <person name="Kruys A."/>
            <person name="Hutchinson M.I."/>
            <person name="Powell A.J."/>
            <person name="Barry K."/>
            <person name="Miller A.N."/>
            <person name="Grigoriev I.V."/>
            <person name="Debuchy R."/>
            <person name="Gladieux P."/>
            <person name="Hiltunen Thoren M."/>
            <person name="Johannesson H."/>
        </authorList>
    </citation>
    <scope>NUCLEOTIDE SEQUENCE</scope>
    <source>
        <strain evidence="3">CBS 757.83</strain>
    </source>
</reference>
<dbReference type="PANTHER" id="PTHR43591:SF31">
    <property type="entry name" value="LAEA-LIKE, PUTATIVE (AFU_ORTHOLOGUE AFUA_8G01930)-RELATED"/>
    <property type="match status" value="1"/>
</dbReference>
<evidence type="ECO:0000313" key="4">
    <source>
        <dbReference type="Proteomes" id="UP001305647"/>
    </source>
</evidence>
<name>A0AAN6T5D6_9PEZI</name>
<comment type="similarity">
    <text evidence="1">Belongs to the methyltransferase superfamily. LaeA methyltransferase family.</text>
</comment>
<keyword evidence="4" id="KW-1185">Reference proteome</keyword>
<proteinExistence type="inferred from homology"/>
<comment type="caution">
    <text evidence="3">The sequence shown here is derived from an EMBL/GenBank/DDBJ whole genome shotgun (WGS) entry which is preliminary data.</text>
</comment>